<evidence type="ECO:0000313" key="4">
    <source>
        <dbReference type="EMBL" id="GFP99546.1"/>
    </source>
</evidence>
<dbReference type="PANTHER" id="PTHR31614:SF2">
    <property type="entry name" value="F28N24.16 PROTEIN"/>
    <property type="match status" value="1"/>
</dbReference>
<keyword evidence="5" id="KW-1185">Reference proteome</keyword>
<feature type="compositionally biased region" description="Low complexity" evidence="3">
    <location>
        <begin position="50"/>
        <end position="63"/>
    </location>
</feature>
<evidence type="ECO:0000313" key="5">
    <source>
        <dbReference type="Proteomes" id="UP000653305"/>
    </source>
</evidence>
<gene>
    <name evidence="4" type="ORF">PHJA_002098700</name>
</gene>
<comment type="similarity">
    <text evidence="1">Belongs to the Ole e I family.</text>
</comment>
<comment type="caution">
    <text evidence="4">The sequence shown here is derived from an EMBL/GenBank/DDBJ whole genome shotgun (WGS) entry which is preliminary data.</text>
</comment>
<dbReference type="AlphaFoldDB" id="A0A830CJQ7"/>
<dbReference type="InterPro" id="IPR006041">
    <property type="entry name" value="Pollen_Ole_e1_allergen"/>
</dbReference>
<sequence length="72" mass="7914">MMYYVDGVTDSNGKYNLQVTEDHETKDCYVKAISSPKPDCSEPLADFGSRRSSSPRTSKSTPTYVMPTPSAS</sequence>
<dbReference type="Proteomes" id="UP000653305">
    <property type="component" value="Unassembled WGS sequence"/>
</dbReference>
<dbReference type="PANTHER" id="PTHR31614">
    <property type="entry name" value="PROTEIN DOWNSTREAM OF FLC-RELATED"/>
    <property type="match status" value="1"/>
</dbReference>
<accession>A0A830CJQ7</accession>
<evidence type="ECO:0000256" key="1">
    <source>
        <dbReference type="ARBA" id="ARBA00010049"/>
    </source>
</evidence>
<dbReference type="OrthoDB" id="1888725at2759"/>
<dbReference type="EMBL" id="BMAC01000579">
    <property type="protein sequence ID" value="GFP99546.1"/>
    <property type="molecule type" value="Genomic_DNA"/>
</dbReference>
<dbReference type="Pfam" id="PF01190">
    <property type="entry name" value="Pollen_Ole_e_1"/>
    <property type="match status" value="1"/>
</dbReference>
<proteinExistence type="inferred from homology"/>
<organism evidence="4 5">
    <name type="scientific">Phtheirospermum japonicum</name>
    <dbReference type="NCBI Taxonomy" id="374723"/>
    <lineage>
        <taxon>Eukaryota</taxon>
        <taxon>Viridiplantae</taxon>
        <taxon>Streptophyta</taxon>
        <taxon>Embryophyta</taxon>
        <taxon>Tracheophyta</taxon>
        <taxon>Spermatophyta</taxon>
        <taxon>Magnoliopsida</taxon>
        <taxon>eudicotyledons</taxon>
        <taxon>Gunneridae</taxon>
        <taxon>Pentapetalae</taxon>
        <taxon>asterids</taxon>
        <taxon>lamiids</taxon>
        <taxon>Lamiales</taxon>
        <taxon>Orobanchaceae</taxon>
        <taxon>Orobanchaceae incertae sedis</taxon>
        <taxon>Phtheirospermum</taxon>
    </lineage>
</organism>
<feature type="region of interest" description="Disordered" evidence="3">
    <location>
        <begin position="37"/>
        <end position="72"/>
    </location>
</feature>
<evidence type="ECO:0000256" key="3">
    <source>
        <dbReference type="SAM" id="MobiDB-lite"/>
    </source>
</evidence>
<evidence type="ECO:0000256" key="2">
    <source>
        <dbReference type="ARBA" id="ARBA00023157"/>
    </source>
</evidence>
<keyword evidence="2" id="KW-1015">Disulfide bond</keyword>
<protein>
    <submittedName>
        <fullName evidence="4">Anther-specific protein lat52</fullName>
    </submittedName>
</protein>
<reference evidence="4" key="1">
    <citation type="submission" date="2020-07" db="EMBL/GenBank/DDBJ databases">
        <title>Ethylene signaling mediates host invasion by parasitic plants.</title>
        <authorList>
            <person name="Yoshida S."/>
        </authorList>
    </citation>
    <scope>NUCLEOTIDE SEQUENCE</scope>
    <source>
        <strain evidence="4">Okayama</strain>
    </source>
</reference>
<name>A0A830CJQ7_9LAMI</name>